<organism evidence="1 2">
    <name type="scientific">Polaribacter marinaquae</name>
    <dbReference type="NCBI Taxonomy" id="1642819"/>
    <lineage>
        <taxon>Bacteria</taxon>
        <taxon>Pseudomonadati</taxon>
        <taxon>Bacteroidota</taxon>
        <taxon>Flavobacteriia</taxon>
        <taxon>Flavobacteriales</taxon>
        <taxon>Flavobacteriaceae</taxon>
    </lineage>
</organism>
<sequence length="241" mass="28075">MKKKTILTLIIFINTIVFSQNISGKVTYVVSMESLTKEKIDSISKSFKKKNIKMGKWMRNIFENTPNVSAYLEFSNDESLYYVENEMQNDGKPVFNVNRTFAGGEDRYYKNIKTKEFYHESDVFDELSLIEIPIKKWKLTQESKIIGGYLCYKAIDLSYKSNSTFAWFTPEIPVSFGPKKFVDLPGLVLEVQLKRRKIIASKIILNPKEEININKPTKGKRVTAEEAKKRYSNFWNSLQKQ</sequence>
<dbReference type="Proteomes" id="UP001491088">
    <property type="component" value="Chromosome"/>
</dbReference>
<dbReference type="NCBIfam" id="TIGR01200">
    <property type="entry name" value="GLPGLI"/>
    <property type="match status" value="1"/>
</dbReference>
<protein>
    <submittedName>
        <fullName evidence="1">GLPGLI family protein</fullName>
    </submittedName>
</protein>
<proteinExistence type="predicted"/>
<evidence type="ECO:0000313" key="2">
    <source>
        <dbReference type="Proteomes" id="UP001491088"/>
    </source>
</evidence>
<accession>A0ABZ2TNS4</accession>
<dbReference type="Pfam" id="PF09697">
    <property type="entry name" value="Porph_ging"/>
    <property type="match status" value="1"/>
</dbReference>
<keyword evidence="2" id="KW-1185">Reference proteome</keyword>
<dbReference type="RefSeq" id="WP_340931946.1">
    <property type="nucleotide sequence ID" value="NZ_CP150496.1"/>
</dbReference>
<dbReference type="EMBL" id="CP150496">
    <property type="protein sequence ID" value="WYW54777.1"/>
    <property type="molecule type" value="Genomic_DNA"/>
</dbReference>
<name>A0ABZ2TNS4_9FLAO</name>
<evidence type="ECO:0000313" key="1">
    <source>
        <dbReference type="EMBL" id="WYW54777.1"/>
    </source>
</evidence>
<reference evidence="1 2" key="1">
    <citation type="submission" date="2024-03" db="EMBL/GenBank/DDBJ databases">
        <authorList>
            <person name="Cao K."/>
        </authorList>
    </citation>
    <scope>NUCLEOTIDE SEQUENCE [LARGE SCALE GENOMIC DNA]</scope>
    <source>
        <strain evidence="1 2">MCCC 1K00696</strain>
    </source>
</reference>
<dbReference type="InterPro" id="IPR005901">
    <property type="entry name" value="GLPGLI"/>
</dbReference>
<gene>
    <name evidence="1" type="ORF">WG950_09575</name>
</gene>